<keyword evidence="2" id="KW-1185">Reference proteome</keyword>
<dbReference type="EMBL" id="JACCFO010000001">
    <property type="protein sequence ID" value="NYI97279.1"/>
    <property type="molecule type" value="Genomic_DNA"/>
</dbReference>
<accession>A0A853BNR9</accession>
<evidence type="ECO:0000313" key="1">
    <source>
        <dbReference type="EMBL" id="NYI97279.1"/>
    </source>
</evidence>
<protein>
    <submittedName>
        <fullName evidence="1">Uncharacterized protein</fullName>
    </submittedName>
</protein>
<evidence type="ECO:0000313" key="2">
    <source>
        <dbReference type="Proteomes" id="UP000575985"/>
    </source>
</evidence>
<reference evidence="1 2" key="1">
    <citation type="submission" date="2020-07" db="EMBL/GenBank/DDBJ databases">
        <title>Sequencing the genomes of 1000 actinobacteria strains.</title>
        <authorList>
            <person name="Klenk H.-P."/>
        </authorList>
    </citation>
    <scope>NUCLEOTIDE SEQUENCE [LARGE SCALE GENOMIC DNA]</scope>
    <source>
        <strain evidence="1 2">DSM 45927</strain>
    </source>
</reference>
<proteinExistence type="predicted"/>
<dbReference type="AlphaFoldDB" id="A0A853BNR9"/>
<comment type="caution">
    <text evidence="1">The sequence shown here is derived from an EMBL/GenBank/DDBJ whole genome shotgun (WGS) entry which is preliminary data.</text>
</comment>
<sequence>MRRILTTVTLTAAGLAVGTVMAVPVYAESSYRCAAAEYDSHTRVLSGYGCRGEGWGTGWVDLPSRSAQFVCVDVQPGSKGRYGLHDVTGIGCGQSGFQFPEPQPGA</sequence>
<name>A0A853BNR9_9ACTN</name>
<dbReference type="RefSeq" id="WP_179768662.1">
    <property type="nucleotide sequence ID" value="NZ_JACCFO010000001.1"/>
</dbReference>
<organism evidence="1 2">
    <name type="scientific">Streptomonospora nanhaiensis</name>
    <dbReference type="NCBI Taxonomy" id="1323731"/>
    <lineage>
        <taxon>Bacteria</taxon>
        <taxon>Bacillati</taxon>
        <taxon>Actinomycetota</taxon>
        <taxon>Actinomycetes</taxon>
        <taxon>Streptosporangiales</taxon>
        <taxon>Nocardiopsidaceae</taxon>
        <taxon>Streptomonospora</taxon>
    </lineage>
</organism>
<dbReference type="Proteomes" id="UP000575985">
    <property type="component" value="Unassembled WGS sequence"/>
</dbReference>
<gene>
    <name evidence="1" type="ORF">HNR12_003556</name>
</gene>